<evidence type="ECO:0000256" key="3">
    <source>
        <dbReference type="ARBA" id="ARBA00022989"/>
    </source>
</evidence>
<reference evidence="5 6" key="1">
    <citation type="submission" date="2016-03" db="EMBL/GenBank/DDBJ databases">
        <authorList>
            <person name="Ploux O."/>
        </authorList>
    </citation>
    <scope>NUCLEOTIDE SEQUENCE [LARGE SCALE GENOMIC DNA]</scope>
    <source>
        <strain evidence="5 6">UAMH 11012</strain>
    </source>
</reference>
<protein>
    <recommendedName>
        <fullName evidence="7">Glycosyltransferase family 92 protein</fullName>
    </recommendedName>
</protein>
<dbReference type="GO" id="GO:0016020">
    <property type="term" value="C:membrane"/>
    <property type="evidence" value="ECO:0007669"/>
    <property type="project" value="UniProtKB-SubCell"/>
</dbReference>
<evidence type="ECO:0000256" key="1">
    <source>
        <dbReference type="ARBA" id="ARBA00004167"/>
    </source>
</evidence>
<gene>
    <name evidence="5" type="ORF">PAC_00007</name>
</gene>
<dbReference type="PANTHER" id="PTHR21461">
    <property type="entry name" value="GLYCOSYLTRANSFERASE FAMILY 92 PROTEIN"/>
    <property type="match status" value="1"/>
</dbReference>
<sequence length="363" mass="41548">MSEFFSGQSVSWFTGIRWRVIIFLAFCLMLIHFIIIAPSEKVLEVQHKILAAAPNITLPTWEETWAEMTEKIWGPTEASTPTSGYVAHKEPVPGMDDEYVAICLAIGNQAKDLPEWLTHHYYHLGIRRFYIMDDGSEPPISEMEDFGIPRSALTFTYQDREDRASNQQTVFYDICLRNYGSLHHWIAFFDADEFLEVTSPNETFRGILEQFETNDGVGALGVSWKVHTSNGLLTRPESCRKSFTTCIYDAPEDQGRSSDNRHVKSLVRPSKAVKPSGNPHKFDLVEGAVTVGEHGDMVVTEAFRYPVTRDRLALHHYAVKSKEEYEEKLHRGNGMTDPKKGNFWEWIETMPHTNCTEMVEYDP</sequence>
<organism evidence="5 6">
    <name type="scientific">Phialocephala subalpina</name>
    <dbReference type="NCBI Taxonomy" id="576137"/>
    <lineage>
        <taxon>Eukaryota</taxon>
        <taxon>Fungi</taxon>
        <taxon>Dikarya</taxon>
        <taxon>Ascomycota</taxon>
        <taxon>Pezizomycotina</taxon>
        <taxon>Leotiomycetes</taxon>
        <taxon>Helotiales</taxon>
        <taxon>Mollisiaceae</taxon>
        <taxon>Phialocephala</taxon>
        <taxon>Phialocephala fortinii species complex</taxon>
    </lineage>
</organism>
<dbReference type="PANTHER" id="PTHR21461:SF69">
    <property type="entry name" value="GLYCOSYLTRANSFERASE FAMILY 92 PROTEIN"/>
    <property type="match status" value="1"/>
</dbReference>
<evidence type="ECO:0008006" key="7">
    <source>
        <dbReference type="Google" id="ProtNLM"/>
    </source>
</evidence>
<keyword evidence="6" id="KW-1185">Reference proteome</keyword>
<dbReference type="GO" id="GO:0005737">
    <property type="term" value="C:cytoplasm"/>
    <property type="evidence" value="ECO:0007669"/>
    <property type="project" value="TreeGrafter"/>
</dbReference>
<keyword evidence="4" id="KW-0472">Membrane</keyword>
<dbReference type="Proteomes" id="UP000184330">
    <property type="component" value="Unassembled WGS sequence"/>
</dbReference>
<dbReference type="Pfam" id="PF13704">
    <property type="entry name" value="Glyco_tranf_2_4"/>
    <property type="match status" value="1"/>
</dbReference>
<dbReference type="STRING" id="576137.A0A1L7WBH5"/>
<dbReference type="GO" id="GO:0016757">
    <property type="term" value="F:glycosyltransferase activity"/>
    <property type="evidence" value="ECO:0007669"/>
    <property type="project" value="TreeGrafter"/>
</dbReference>
<keyword evidence="3 4" id="KW-1133">Transmembrane helix</keyword>
<evidence type="ECO:0000256" key="4">
    <source>
        <dbReference type="SAM" id="Phobius"/>
    </source>
</evidence>
<proteinExistence type="predicted"/>
<keyword evidence="2 4" id="KW-0812">Transmembrane</keyword>
<evidence type="ECO:0000256" key="2">
    <source>
        <dbReference type="ARBA" id="ARBA00022692"/>
    </source>
</evidence>
<accession>A0A1L7WBH5</accession>
<comment type="subcellular location">
    <subcellularLocation>
        <location evidence="1">Membrane</location>
        <topology evidence="1">Single-pass membrane protein</topology>
    </subcellularLocation>
</comment>
<evidence type="ECO:0000313" key="5">
    <source>
        <dbReference type="EMBL" id="CZR50135.1"/>
    </source>
</evidence>
<dbReference type="EMBL" id="FJOG01000001">
    <property type="protein sequence ID" value="CZR50135.1"/>
    <property type="molecule type" value="Genomic_DNA"/>
</dbReference>
<feature type="transmembrane region" description="Helical" evidence="4">
    <location>
        <begin position="20"/>
        <end position="38"/>
    </location>
</feature>
<evidence type="ECO:0000313" key="6">
    <source>
        <dbReference type="Proteomes" id="UP000184330"/>
    </source>
</evidence>
<name>A0A1L7WBH5_9HELO</name>
<dbReference type="AlphaFoldDB" id="A0A1L7WBH5"/>
<dbReference type="OrthoDB" id="2526284at2759"/>